<dbReference type="Gene3D" id="2.60.120.10">
    <property type="entry name" value="Jelly Rolls"/>
    <property type="match status" value="1"/>
</dbReference>
<evidence type="ECO:0000259" key="5">
    <source>
        <dbReference type="PROSITE" id="PS51063"/>
    </source>
</evidence>
<evidence type="ECO:0000313" key="7">
    <source>
        <dbReference type="Proteomes" id="UP000631694"/>
    </source>
</evidence>
<sequence>MIRCTECALRRTGAFKPLDEEDILYIDAMKRAHLALPAGAEIIVPGAENTELYTLYSGWAYRYKELPDGRRQILHFLLPGDLIGLQAAMSEVPLYGVIALTPVSICVLPRKRIWNLFGTMPELAFDVTWLGAREESHVDENLTTVGRRAAAERIAALLVGLYRRLLGLGLVSEGNSFALPLTQQHIADALGLSLVHTNKTMARLRRLGFYSQSDGMVTLPNPHALESLSQFDALDDRLRPLI</sequence>
<evidence type="ECO:0000259" key="4">
    <source>
        <dbReference type="PROSITE" id="PS50042"/>
    </source>
</evidence>
<dbReference type="InterPro" id="IPR050397">
    <property type="entry name" value="Env_Response_Regulators"/>
</dbReference>
<keyword evidence="1" id="KW-0805">Transcription regulation</keyword>
<dbReference type="RefSeq" id="WP_197310364.1">
    <property type="nucleotide sequence ID" value="NZ_JADZLT010000042.1"/>
</dbReference>
<feature type="domain" description="HTH crp-type" evidence="5">
    <location>
        <begin position="148"/>
        <end position="223"/>
    </location>
</feature>
<keyword evidence="2" id="KW-0238">DNA-binding</keyword>
<dbReference type="InterPro" id="IPR000595">
    <property type="entry name" value="cNMP-bd_dom"/>
</dbReference>
<dbReference type="PANTHER" id="PTHR24567:SF26">
    <property type="entry name" value="REGULATORY PROTEIN YEIL"/>
    <property type="match status" value="1"/>
</dbReference>
<dbReference type="GO" id="GO:0003700">
    <property type="term" value="F:DNA-binding transcription factor activity"/>
    <property type="evidence" value="ECO:0007669"/>
    <property type="project" value="TreeGrafter"/>
</dbReference>
<keyword evidence="3" id="KW-0804">Transcription</keyword>
<dbReference type="CDD" id="cd00038">
    <property type="entry name" value="CAP_ED"/>
    <property type="match status" value="1"/>
</dbReference>
<dbReference type="InterPro" id="IPR036390">
    <property type="entry name" value="WH_DNA-bd_sf"/>
</dbReference>
<dbReference type="GO" id="GO:0005829">
    <property type="term" value="C:cytosol"/>
    <property type="evidence" value="ECO:0007669"/>
    <property type="project" value="TreeGrafter"/>
</dbReference>
<dbReference type="InterPro" id="IPR018490">
    <property type="entry name" value="cNMP-bd_dom_sf"/>
</dbReference>
<dbReference type="PANTHER" id="PTHR24567">
    <property type="entry name" value="CRP FAMILY TRANSCRIPTIONAL REGULATORY PROTEIN"/>
    <property type="match status" value="1"/>
</dbReference>
<dbReference type="Proteomes" id="UP000631694">
    <property type="component" value="Unassembled WGS sequence"/>
</dbReference>
<dbReference type="GO" id="GO:0003677">
    <property type="term" value="F:DNA binding"/>
    <property type="evidence" value="ECO:0007669"/>
    <property type="project" value="UniProtKB-KW"/>
</dbReference>
<dbReference type="Gene3D" id="1.10.10.10">
    <property type="entry name" value="Winged helix-like DNA-binding domain superfamily/Winged helix DNA-binding domain"/>
    <property type="match status" value="1"/>
</dbReference>
<proteinExistence type="predicted"/>
<dbReference type="Pfam" id="PF13545">
    <property type="entry name" value="HTH_Crp_2"/>
    <property type="match status" value="1"/>
</dbReference>
<dbReference type="AlphaFoldDB" id="A0A931I026"/>
<reference evidence="6" key="1">
    <citation type="submission" date="2020-12" db="EMBL/GenBank/DDBJ databases">
        <title>Methylobrevis albus sp. nov., isolated from fresh water lack sediment.</title>
        <authorList>
            <person name="Zou Q."/>
        </authorList>
    </citation>
    <scope>NUCLEOTIDE SEQUENCE</scope>
    <source>
        <strain evidence="6">L22</strain>
    </source>
</reference>
<dbReference type="InterPro" id="IPR012318">
    <property type="entry name" value="HTH_CRP"/>
</dbReference>
<evidence type="ECO:0000313" key="6">
    <source>
        <dbReference type="EMBL" id="MBH0237267.1"/>
    </source>
</evidence>
<gene>
    <name evidence="6" type="ORF">I5731_05485</name>
</gene>
<dbReference type="InterPro" id="IPR014710">
    <property type="entry name" value="RmlC-like_jellyroll"/>
</dbReference>
<evidence type="ECO:0000256" key="1">
    <source>
        <dbReference type="ARBA" id="ARBA00023015"/>
    </source>
</evidence>
<dbReference type="PROSITE" id="PS51063">
    <property type="entry name" value="HTH_CRP_2"/>
    <property type="match status" value="1"/>
</dbReference>
<keyword evidence="7" id="KW-1185">Reference proteome</keyword>
<evidence type="ECO:0000256" key="2">
    <source>
        <dbReference type="ARBA" id="ARBA00023125"/>
    </source>
</evidence>
<dbReference type="Pfam" id="PF00027">
    <property type="entry name" value="cNMP_binding"/>
    <property type="match status" value="1"/>
</dbReference>
<dbReference type="SMART" id="SM00100">
    <property type="entry name" value="cNMP"/>
    <property type="match status" value="1"/>
</dbReference>
<dbReference type="SMART" id="SM00419">
    <property type="entry name" value="HTH_CRP"/>
    <property type="match status" value="1"/>
</dbReference>
<organism evidence="6 7">
    <name type="scientific">Methylobrevis albus</name>
    <dbReference type="NCBI Taxonomy" id="2793297"/>
    <lineage>
        <taxon>Bacteria</taxon>
        <taxon>Pseudomonadati</taxon>
        <taxon>Pseudomonadota</taxon>
        <taxon>Alphaproteobacteria</taxon>
        <taxon>Hyphomicrobiales</taxon>
        <taxon>Pleomorphomonadaceae</taxon>
        <taxon>Methylobrevis</taxon>
    </lineage>
</organism>
<name>A0A931I026_9HYPH</name>
<comment type="caution">
    <text evidence="6">The sequence shown here is derived from an EMBL/GenBank/DDBJ whole genome shotgun (WGS) entry which is preliminary data.</text>
</comment>
<dbReference type="InterPro" id="IPR036388">
    <property type="entry name" value="WH-like_DNA-bd_sf"/>
</dbReference>
<evidence type="ECO:0000256" key="3">
    <source>
        <dbReference type="ARBA" id="ARBA00023163"/>
    </source>
</evidence>
<dbReference type="PROSITE" id="PS50042">
    <property type="entry name" value="CNMP_BINDING_3"/>
    <property type="match status" value="1"/>
</dbReference>
<dbReference type="EMBL" id="JADZLT010000042">
    <property type="protein sequence ID" value="MBH0237267.1"/>
    <property type="molecule type" value="Genomic_DNA"/>
</dbReference>
<feature type="domain" description="Cyclic nucleotide-binding" evidence="4">
    <location>
        <begin position="14"/>
        <end position="118"/>
    </location>
</feature>
<accession>A0A931I026</accession>
<dbReference type="SUPFAM" id="SSF51206">
    <property type="entry name" value="cAMP-binding domain-like"/>
    <property type="match status" value="1"/>
</dbReference>
<protein>
    <submittedName>
        <fullName evidence="6">Crp/Fnr family transcriptional regulator</fullName>
    </submittedName>
</protein>
<dbReference type="SUPFAM" id="SSF46785">
    <property type="entry name" value="Winged helix' DNA-binding domain"/>
    <property type="match status" value="1"/>
</dbReference>